<feature type="compositionally biased region" description="Polar residues" evidence="1">
    <location>
        <begin position="250"/>
        <end position="270"/>
    </location>
</feature>
<feature type="region of interest" description="Disordered" evidence="1">
    <location>
        <begin position="196"/>
        <end position="216"/>
    </location>
</feature>
<proteinExistence type="predicted"/>
<evidence type="ECO:0000313" key="2">
    <source>
        <dbReference type="EMBL" id="PRY38046.1"/>
    </source>
</evidence>
<keyword evidence="3" id="KW-1185">Reference proteome</keyword>
<evidence type="ECO:0000313" key="3">
    <source>
        <dbReference type="Proteomes" id="UP000239494"/>
    </source>
</evidence>
<dbReference type="OrthoDB" id="3541690at2"/>
<protein>
    <submittedName>
        <fullName evidence="2">Uncharacterized protein</fullName>
    </submittedName>
</protein>
<sequence>MAAALGSGQTGRITDTSDVDQAADELYSLPPADFVTARTKRVTAAPDKDTARAIAALRRPTVAAWAVNRLVRDGHALVDEAFDLGSRLRSAQRRMHGSELRRLDVRRRELITELTALASTSAGGLTPEAEQQVRNTFTAAMSDATLADQLREARLTKALEYSGFGPLTDATPIDDLSERRALRHERKLAEAREALEEAEQRVTAHEKEVKDATTEHANRLRTLEDLRSQLRDAERQAQQAKRTLDKAEQHLTSAETARTAAQTAVTELEQ</sequence>
<name>A0A2T0SXA2_9PSEU</name>
<gene>
    <name evidence="2" type="ORF">CLV43_109266</name>
</gene>
<evidence type="ECO:0000256" key="1">
    <source>
        <dbReference type="SAM" id="MobiDB-lite"/>
    </source>
</evidence>
<dbReference type="EMBL" id="PVTF01000009">
    <property type="protein sequence ID" value="PRY38046.1"/>
    <property type="molecule type" value="Genomic_DNA"/>
</dbReference>
<dbReference type="RefSeq" id="WP_106191038.1">
    <property type="nucleotide sequence ID" value="NZ_PVTF01000009.1"/>
</dbReference>
<accession>A0A2T0SXA2</accession>
<feature type="region of interest" description="Disordered" evidence="1">
    <location>
        <begin position="228"/>
        <end position="270"/>
    </location>
</feature>
<comment type="caution">
    <text evidence="2">The sequence shown here is derived from an EMBL/GenBank/DDBJ whole genome shotgun (WGS) entry which is preliminary data.</text>
</comment>
<dbReference type="Proteomes" id="UP000239494">
    <property type="component" value="Unassembled WGS sequence"/>
</dbReference>
<dbReference type="SUPFAM" id="SSF57997">
    <property type="entry name" value="Tropomyosin"/>
    <property type="match status" value="1"/>
</dbReference>
<reference evidence="2 3" key="1">
    <citation type="submission" date="2018-03" db="EMBL/GenBank/DDBJ databases">
        <title>Genomic Encyclopedia of Archaeal and Bacterial Type Strains, Phase II (KMG-II): from individual species to whole genera.</title>
        <authorList>
            <person name="Goeker M."/>
        </authorList>
    </citation>
    <scope>NUCLEOTIDE SEQUENCE [LARGE SCALE GENOMIC DNA]</scope>
    <source>
        <strain evidence="2 3">DSM 44720</strain>
    </source>
</reference>
<organism evidence="2 3">
    <name type="scientific">Umezawaea tangerina</name>
    <dbReference type="NCBI Taxonomy" id="84725"/>
    <lineage>
        <taxon>Bacteria</taxon>
        <taxon>Bacillati</taxon>
        <taxon>Actinomycetota</taxon>
        <taxon>Actinomycetes</taxon>
        <taxon>Pseudonocardiales</taxon>
        <taxon>Pseudonocardiaceae</taxon>
        <taxon>Umezawaea</taxon>
    </lineage>
</organism>
<dbReference type="AlphaFoldDB" id="A0A2T0SXA2"/>